<dbReference type="EMBL" id="UINC01194624">
    <property type="protein sequence ID" value="SVE10798.1"/>
    <property type="molecule type" value="Genomic_DNA"/>
</dbReference>
<organism evidence="2">
    <name type="scientific">marine metagenome</name>
    <dbReference type="NCBI Taxonomy" id="408172"/>
    <lineage>
        <taxon>unclassified sequences</taxon>
        <taxon>metagenomes</taxon>
        <taxon>ecological metagenomes</taxon>
    </lineage>
</organism>
<protein>
    <submittedName>
        <fullName evidence="2">Uncharacterized protein</fullName>
    </submittedName>
</protein>
<reference evidence="2" key="1">
    <citation type="submission" date="2018-05" db="EMBL/GenBank/DDBJ databases">
        <authorList>
            <person name="Lanie J.A."/>
            <person name="Ng W.-L."/>
            <person name="Kazmierczak K.M."/>
            <person name="Andrzejewski T.M."/>
            <person name="Davidsen T.M."/>
            <person name="Wayne K.J."/>
            <person name="Tettelin H."/>
            <person name="Glass J.I."/>
            <person name="Rusch D."/>
            <person name="Podicherti R."/>
            <person name="Tsui H.-C.T."/>
            <person name="Winkler M.E."/>
        </authorList>
    </citation>
    <scope>NUCLEOTIDE SEQUENCE</scope>
</reference>
<evidence type="ECO:0000256" key="1">
    <source>
        <dbReference type="SAM" id="MobiDB-lite"/>
    </source>
</evidence>
<sequence length="72" mass="8042">MNKRFLLAVGVLVGAIAVVGLRTGPTVQAQEEETYTGPRTPWGHPDFQGSWENRTPTPLERDPQYGTREFLT</sequence>
<evidence type="ECO:0000313" key="2">
    <source>
        <dbReference type="EMBL" id="SVE10798.1"/>
    </source>
</evidence>
<feature type="region of interest" description="Disordered" evidence="1">
    <location>
        <begin position="23"/>
        <end position="72"/>
    </location>
</feature>
<gene>
    <name evidence="2" type="ORF">METZ01_LOCUS463652</name>
</gene>
<feature type="non-terminal residue" evidence="2">
    <location>
        <position position="72"/>
    </location>
</feature>
<accession>A0A383AUG2</accession>
<dbReference type="AlphaFoldDB" id="A0A383AUG2"/>
<name>A0A383AUG2_9ZZZZ</name>
<proteinExistence type="predicted"/>